<dbReference type="GO" id="GO:0003677">
    <property type="term" value="F:DNA binding"/>
    <property type="evidence" value="ECO:0007669"/>
    <property type="project" value="InterPro"/>
</dbReference>
<gene>
    <name evidence="2" type="ORF">FZ040_12400</name>
</gene>
<dbReference type="InterPro" id="IPR001387">
    <property type="entry name" value="Cro/C1-type_HTH"/>
</dbReference>
<evidence type="ECO:0000259" key="1">
    <source>
        <dbReference type="Pfam" id="PF13443"/>
    </source>
</evidence>
<dbReference type="InterPro" id="IPR010982">
    <property type="entry name" value="Lambda_DNA-bd_dom_sf"/>
</dbReference>
<dbReference type="AlphaFoldDB" id="A0A5D6VXS3"/>
<proteinExistence type="predicted"/>
<dbReference type="Pfam" id="PF13443">
    <property type="entry name" value="HTH_26"/>
    <property type="match status" value="1"/>
</dbReference>
<name>A0A5D6VXS3_9FIRM</name>
<dbReference type="Proteomes" id="UP000323646">
    <property type="component" value="Unassembled WGS sequence"/>
</dbReference>
<accession>A0A5D6VXS3</accession>
<dbReference type="OrthoDB" id="2899891at2"/>
<keyword evidence="3" id="KW-1185">Reference proteome</keyword>
<protein>
    <submittedName>
        <fullName evidence="2">Helix-turn-helix transcriptional regulator</fullName>
    </submittedName>
</protein>
<dbReference type="Gene3D" id="1.10.260.40">
    <property type="entry name" value="lambda repressor-like DNA-binding domains"/>
    <property type="match status" value="1"/>
</dbReference>
<sequence>MDSRITYNKYCRGARYSVSQEESTMEAKKGIPKSHLSEIMGDRKIKIADVLRCTNIGRNTCARVYQEKDMEKMTLGTFINLCDGLGVSLNELLEYHPEKRYNPETHECEEY</sequence>
<dbReference type="EMBL" id="VTOY01000017">
    <property type="protein sequence ID" value="TYZ20062.1"/>
    <property type="molecule type" value="Genomic_DNA"/>
</dbReference>
<evidence type="ECO:0000313" key="2">
    <source>
        <dbReference type="EMBL" id="TYZ20062.1"/>
    </source>
</evidence>
<dbReference type="SUPFAM" id="SSF47413">
    <property type="entry name" value="lambda repressor-like DNA-binding domains"/>
    <property type="match status" value="1"/>
</dbReference>
<reference evidence="2 3" key="1">
    <citation type="submission" date="2019-08" db="EMBL/GenBank/DDBJ databases">
        <title>Selenomonas sp. mPRGC5 and Selenomonas sp. mPRGC8 isolated from ruminal fluid of dairy goat (Capra hircus).</title>
        <authorList>
            <person name="Poothong S."/>
            <person name="Nuengjamnong C."/>
            <person name="Tanasupawat S."/>
        </authorList>
    </citation>
    <scope>NUCLEOTIDE SEQUENCE [LARGE SCALE GENOMIC DNA]</scope>
    <source>
        <strain evidence="3">mPRGC5</strain>
    </source>
</reference>
<feature type="domain" description="HTH cro/C1-type" evidence="1">
    <location>
        <begin position="35"/>
        <end position="98"/>
    </location>
</feature>
<organism evidence="2 3">
    <name type="scientific">Selenomonas ruminis</name>
    <dbReference type="NCBI Taxonomy" id="2593411"/>
    <lineage>
        <taxon>Bacteria</taxon>
        <taxon>Bacillati</taxon>
        <taxon>Bacillota</taxon>
        <taxon>Negativicutes</taxon>
        <taxon>Selenomonadales</taxon>
        <taxon>Selenomonadaceae</taxon>
        <taxon>Selenomonas</taxon>
    </lineage>
</organism>
<comment type="caution">
    <text evidence="2">The sequence shown here is derived from an EMBL/GenBank/DDBJ whole genome shotgun (WGS) entry which is preliminary data.</text>
</comment>
<evidence type="ECO:0000313" key="3">
    <source>
        <dbReference type="Proteomes" id="UP000323646"/>
    </source>
</evidence>